<feature type="region of interest" description="Disordered" evidence="1">
    <location>
        <begin position="74"/>
        <end position="95"/>
    </location>
</feature>
<feature type="compositionally biased region" description="Basic residues" evidence="1">
    <location>
        <begin position="81"/>
        <end position="92"/>
    </location>
</feature>
<dbReference type="GO" id="GO:0004725">
    <property type="term" value="F:protein tyrosine phosphatase activity"/>
    <property type="evidence" value="ECO:0007669"/>
    <property type="project" value="InterPro"/>
</dbReference>
<dbReference type="SMART" id="SM00404">
    <property type="entry name" value="PTPc_motif"/>
    <property type="match status" value="1"/>
</dbReference>
<dbReference type="InterPro" id="IPR050348">
    <property type="entry name" value="Protein-Tyr_Phosphatase"/>
</dbReference>
<reference evidence="6" key="1">
    <citation type="submission" date="2017-02" db="UniProtKB">
        <authorList>
            <consortium name="WormBaseParasite"/>
        </authorList>
    </citation>
    <scope>IDENTIFICATION</scope>
</reference>
<name>A0A0R3WM46_HYDTA</name>
<dbReference type="Gene3D" id="3.90.190.10">
    <property type="entry name" value="Protein tyrosine phosphatase superfamily"/>
    <property type="match status" value="1"/>
</dbReference>
<feature type="compositionally biased region" description="Acidic residues" evidence="1">
    <location>
        <begin position="353"/>
        <end position="363"/>
    </location>
</feature>
<evidence type="ECO:0000313" key="5">
    <source>
        <dbReference type="Proteomes" id="UP000274429"/>
    </source>
</evidence>
<dbReference type="InterPro" id="IPR003595">
    <property type="entry name" value="Tyr_Pase_cat"/>
</dbReference>
<evidence type="ECO:0000259" key="3">
    <source>
        <dbReference type="PROSITE" id="PS50056"/>
    </source>
</evidence>
<dbReference type="InterPro" id="IPR016130">
    <property type="entry name" value="Tyr_Pase_AS"/>
</dbReference>
<feature type="domain" description="Tyrosine-protein phosphatase" evidence="2">
    <location>
        <begin position="1"/>
        <end position="253"/>
    </location>
</feature>
<dbReference type="Proteomes" id="UP000274429">
    <property type="component" value="Unassembled WGS sequence"/>
</dbReference>
<dbReference type="SMART" id="SM00194">
    <property type="entry name" value="PTPc"/>
    <property type="match status" value="1"/>
</dbReference>
<dbReference type="PANTHER" id="PTHR19134:SF534">
    <property type="entry name" value="LD27988P"/>
    <property type="match status" value="1"/>
</dbReference>
<feature type="domain" description="Tyrosine specific protein phosphatases" evidence="3">
    <location>
        <begin position="175"/>
        <end position="244"/>
    </location>
</feature>
<gene>
    <name evidence="4" type="ORF">TTAC_LOCUS1821</name>
</gene>
<sequence length="425" mass="46282">MLVGPLQETAGDFWCMIWNYNVPAIVMITRCYESQRCKCFQYWPPLEGQSLRFTAISSSSSTLVTPGTGWGGSLSGTVTSSKKKPHSVRPRRSASEVSNSSKFVFEVIHVTSHPGVDYTRTKLRLKEVKSGQSRIVNHYAFHSWPDHGVPSDSSALLELLNTVQVEYAATINRELGYINAYDTPIPPPPIVVHCSAGIGRTGTFIALDVSTKQLMELGVVNVPLTVARIRSQRSGCVQVSTQYLFVYRALIDFAVSRGLVAAETAGAAVRLLTTPIRTPMSTLLPFSPASSLPMDASLLSVLASGVNSSDTTDPVLFNTLMRCLRNQMTTGDVEDTSNRRVSTELDYEMEEMQAAADEAESDDEPRPTEILSEGEIKEKEPVVMRPAVDAPSVVKAKPEQLSDEQMTAATAVTPVVLGLEESAAF</sequence>
<feature type="region of interest" description="Disordered" evidence="1">
    <location>
        <begin position="353"/>
        <end position="384"/>
    </location>
</feature>
<dbReference type="Pfam" id="PF00102">
    <property type="entry name" value="Y_phosphatase"/>
    <property type="match status" value="2"/>
</dbReference>
<evidence type="ECO:0000259" key="2">
    <source>
        <dbReference type="PROSITE" id="PS50055"/>
    </source>
</evidence>
<dbReference type="PANTHER" id="PTHR19134">
    <property type="entry name" value="RECEPTOR-TYPE TYROSINE-PROTEIN PHOSPHATASE"/>
    <property type="match status" value="1"/>
</dbReference>
<dbReference type="EMBL" id="UYWX01000534">
    <property type="protein sequence ID" value="VDM18561.1"/>
    <property type="molecule type" value="Genomic_DNA"/>
</dbReference>
<accession>A0A0R3WM46</accession>
<dbReference type="InterPro" id="IPR000387">
    <property type="entry name" value="Tyr_Pase_dom"/>
</dbReference>
<dbReference type="WBParaSite" id="TTAC_0000183401-mRNA-1">
    <property type="protein sequence ID" value="TTAC_0000183401-mRNA-1"/>
    <property type="gene ID" value="TTAC_0000183401"/>
</dbReference>
<dbReference type="PROSITE" id="PS50055">
    <property type="entry name" value="TYR_PHOSPHATASE_PTP"/>
    <property type="match status" value="1"/>
</dbReference>
<dbReference type="InterPro" id="IPR000242">
    <property type="entry name" value="PTP_cat"/>
</dbReference>
<dbReference type="PRINTS" id="PR00700">
    <property type="entry name" value="PRTYPHPHTASE"/>
</dbReference>
<evidence type="ECO:0000313" key="6">
    <source>
        <dbReference type="WBParaSite" id="TTAC_0000183401-mRNA-1"/>
    </source>
</evidence>
<dbReference type="OrthoDB" id="10051650at2759"/>
<protein>
    <submittedName>
        <fullName evidence="6">Protein-tyrosine-phosphatase</fullName>
    </submittedName>
</protein>
<dbReference type="PROSITE" id="PS50056">
    <property type="entry name" value="TYR_PHOSPHATASE_2"/>
    <property type="match status" value="1"/>
</dbReference>
<dbReference type="AlphaFoldDB" id="A0A0R3WM46"/>
<dbReference type="CDD" id="cd00047">
    <property type="entry name" value="PTPc"/>
    <property type="match status" value="1"/>
</dbReference>
<dbReference type="PROSITE" id="PS00383">
    <property type="entry name" value="TYR_PHOSPHATASE_1"/>
    <property type="match status" value="1"/>
</dbReference>
<organism evidence="6">
    <name type="scientific">Hydatigena taeniaeformis</name>
    <name type="common">Feline tapeworm</name>
    <name type="synonym">Taenia taeniaeformis</name>
    <dbReference type="NCBI Taxonomy" id="6205"/>
    <lineage>
        <taxon>Eukaryota</taxon>
        <taxon>Metazoa</taxon>
        <taxon>Spiralia</taxon>
        <taxon>Lophotrochozoa</taxon>
        <taxon>Platyhelminthes</taxon>
        <taxon>Cestoda</taxon>
        <taxon>Eucestoda</taxon>
        <taxon>Cyclophyllidea</taxon>
        <taxon>Taeniidae</taxon>
        <taxon>Hydatigera</taxon>
    </lineage>
</organism>
<keyword evidence="5" id="KW-1185">Reference proteome</keyword>
<evidence type="ECO:0000256" key="1">
    <source>
        <dbReference type="SAM" id="MobiDB-lite"/>
    </source>
</evidence>
<dbReference type="InterPro" id="IPR029021">
    <property type="entry name" value="Prot-tyrosine_phosphatase-like"/>
</dbReference>
<dbReference type="SUPFAM" id="SSF52799">
    <property type="entry name" value="(Phosphotyrosine protein) phosphatases II"/>
    <property type="match status" value="1"/>
</dbReference>
<proteinExistence type="predicted"/>
<evidence type="ECO:0000313" key="4">
    <source>
        <dbReference type="EMBL" id="VDM18561.1"/>
    </source>
</evidence>
<reference evidence="4 5" key="2">
    <citation type="submission" date="2018-11" db="EMBL/GenBank/DDBJ databases">
        <authorList>
            <consortium name="Pathogen Informatics"/>
        </authorList>
    </citation>
    <scope>NUCLEOTIDE SEQUENCE [LARGE SCALE GENOMIC DNA]</scope>
</reference>
<dbReference type="STRING" id="6205.A0A0R3WM46"/>